<comment type="caution">
    <text evidence="3">The sequence shown here is derived from an EMBL/GenBank/DDBJ whole genome shotgun (WGS) entry which is preliminary data.</text>
</comment>
<feature type="transmembrane region" description="Helical" evidence="1">
    <location>
        <begin position="62"/>
        <end position="80"/>
    </location>
</feature>
<gene>
    <name evidence="3" type="ORF">FNX44_004270</name>
    <name evidence="2" type="ORF">H3147_08340</name>
</gene>
<evidence type="ECO:0000256" key="1">
    <source>
        <dbReference type="SAM" id="Phobius"/>
    </source>
</evidence>
<proteinExistence type="predicted"/>
<keyword evidence="4" id="KW-1185">Reference proteome</keyword>
<keyword evidence="1" id="KW-1133">Transmembrane helix</keyword>
<evidence type="ECO:0000313" key="4">
    <source>
        <dbReference type="Proteomes" id="UP000320857"/>
    </source>
</evidence>
<name>A0A5P0YLA2_9ACTN</name>
<reference evidence="3 4" key="1">
    <citation type="submission" date="2019-10" db="EMBL/GenBank/DDBJ databases">
        <title>Streptomyces sp. nov., a novel actinobacterium isolated from alkaline environment.</title>
        <authorList>
            <person name="Golinska P."/>
        </authorList>
    </citation>
    <scope>NUCLEOTIDE SEQUENCE [LARGE SCALE GENOMIC DNA]</scope>
    <source>
        <strain evidence="3 4">OF1</strain>
    </source>
</reference>
<dbReference type="RefSeq" id="WP_143646572.1">
    <property type="nucleotide sequence ID" value="NZ_JABJXA010000035.1"/>
</dbReference>
<dbReference type="AlphaFoldDB" id="A0A5P0YLA2"/>
<sequence>MHGSAWSGWLLTGLCGLASAVCFVRARASAPGPRGRQSPLLEALMGGGMALMALPAPAVPATFLLVLFAGALLWSAALLLRRVPHQGHHLVEGGAMVYMTVLMLDSPGEHGTTGEVAGGHAAHGEPVAHATAGVPSPSVFLAVYFLLYALLAARRLLPARVPHGAHHGAPTAPGPPPLGADSPEVAAACRLALALGMAAMLIAM</sequence>
<dbReference type="EMBL" id="VJYK02000025">
    <property type="protein sequence ID" value="MQS01095.1"/>
    <property type="molecule type" value="Genomic_DNA"/>
</dbReference>
<dbReference type="Proteomes" id="UP000320857">
    <property type="component" value="Unassembled WGS sequence"/>
</dbReference>
<reference evidence="5" key="2">
    <citation type="submission" date="2020-05" db="EMBL/GenBank/DDBJ databases">
        <title>Classification of alakaliphilic streptomycetes isolated from an alkaline soil next to Lonar Crater, India and a proposal for the recognition of Streptomyces alkaliterrae sp. nov.</title>
        <authorList>
            <person name="Golinska P."/>
        </authorList>
    </citation>
    <scope>NUCLEOTIDE SEQUENCE [LARGE SCALE GENOMIC DNA]</scope>
    <source>
        <strain evidence="5">OF8</strain>
    </source>
</reference>
<dbReference type="InterPro" id="IPR033458">
    <property type="entry name" value="DUF5134"/>
</dbReference>
<protein>
    <submittedName>
        <fullName evidence="3">DUF5134 domain-containing protein</fullName>
    </submittedName>
</protein>
<dbReference type="EMBL" id="JABJXA010000035">
    <property type="protein sequence ID" value="MBB1258838.1"/>
    <property type="molecule type" value="Genomic_DNA"/>
</dbReference>
<dbReference type="Proteomes" id="UP000517765">
    <property type="component" value="Unassembled WGS sequence"/>
</dbReference>
<reference evidence="2" key="3">
    <citation type="journal article" name="Syst. Appl. Microbiol.">
        <title>Streptomyces alkaliterrae sp. nov., isolated from an alkaline soil, and emended descriptions of Streptomyces alkaliphilus, Streptomyces calidiresistens and Streptomyces durbertensis.</title>
        <authorList>
            <person name="Swiecimska M."/>
            <person name="Golinska P."/>
            <person name="Nouioui I."/>
            <person name="Wypij M."/>
            <person name="Rai M."/>
            <person name="Sangal V."/>
            <person name="Goodfellow M."/>
        </authorList>
    </citation>
    <scope>NUCLEOTIDE SEQUENCE</scope>
    <source>
        <strain evidence="2">OF8</strain>
    </source>
</reference>
<feature type="transmembrane region" description="Helical" evidence="1">
    <location>
        <begin position="139"/>
        <end position="157"/>
    </location>
</feature>
<keyword evidence="1" id="KW-0472">Membrane</keyword>
<evidence type="ECO:0000313" key="3">
    <source>
        <dbReference type="EMBL" id="MQS01095.1"/>
    </source>
</evidence>
<accession>A0A5P0YLA2</accession>
<keyword evidence="1" id="KW-0812">Transmembrane</keyword>
<evidence type="ECO:0000313" key="2">
    <source>
        <dbReference type="EMBL" id="MBB1258838.1"/>
    </source>
</evidence>
<evidence type="ECO:0000313" key="5">
    <source>
        <dbReference type="Proteomes" id="UP000517765"/>
    </source>
</evidence>
<dbReference type="Pfam" id="PF17197">
    <property type="entry name" value="DUF5134"/>
    <property type="match status" value="1"/>
</dbReference>
<feature type="transmembrane region" description="Helical" evidence="1">
    <location>
        <begin position="6"/>
        <end position="26"/>
    </location>
</feature>
<organism evidence="3 4">
    <name type="scientific">Streptomyces alkaliterrae</name>
    <dbReference type="NCBI Taxonomy" id="2213162"/>
    <lineage>
        <taxon>Bacteria</taxon>
        <taxon>Bacillati</taxon>
        <taxon>Actinomycetota</taxon>
        <taxon>Actinomycetes</taxon>
        <taxon>Kitasatosporales</taxon>
        <taxon>Streptomycetaceae</taxon>
        <taxon>Streptomyces</taxon>
    </lineage>
</organism>